<dbReference type="HAMAP" id="MF_00634">
    <property type="entry name" value="UPF0235"/>
    <property type="match status" value="1"/>
</dbReference>
<dbReference type="InterPro" id="IPR036591">
    <property type="entry name" value="YggU-like_sf"/>
</dbReference>
<evidence type="ECO:0000256" key="2">
    <source>
        <dbReference type="HAMAP-Rule" id="MF_00634"/>
    </source>
</evidence>
<keyword evidence="4" id="KW-1185">Reference proteome</keyword>
<dbReference type="STRING" id="349521.HCH_06357"/>
<accession>Q2S8M2</accession>
<dbReference type="Gene3D" id="3.30.1200.10">
    <property type="entry name" value="YggU-like"/>
    <property type="match status" value="1"/>
</dbReference>
<dbReference type="PANTHER" id="PTHR13420:SF7">
    <property type="entry name" value="UPF0235 PROTEIN C15ORF40"/>
    <property type="match status" value="1"/>
</dbReference>
<reference evidence="3 4" key="1">
    <citation type="journal article" date="2005" name="Nucleic Acids Res.">
        <title>Genomic blueprint of Hahella chejuensis, a marine microbe producing an algicidal agent.</title>
        <authorList>
            <person name="Jeong H."/>
            <person name="Yim J.H."/>
            <person name="Lee C."/>
            <person name="Choi S.-H."/>
            <person name="Park Y.K."/>
            <person name="Yoon S.H."/>
            <person name="Hur C.-G."/>
            <person name="Kang H.-Y."/>
            <person name="Kim D."/>
            <person name="Lee H.H."/>
            <person name="Park K.H."/>
            <person name="Park S.-H."/>
            <person name="Park H.-S."/>
            <person name="Lee H.K."/>
            <person name="Oh T.K."/>
            <person name="Kim J.F."/>
        </authorList>
    </citation>
    <scope>NUCLEOTIDE SEQUENCE [LARGE SCALE GENOMIC DNA]</scope>
    <source>
        <strain evidence="3 4">KCTC 2396</strain>
    </source>
</reference>
<organism evidence="3 4">
    <name type="scientific">Hahella chejuensis (strain KCTC 2396)</name>
    <dbReference type="NCBI Taxonomy" id="349521"/>
    <lineage>
        <taxon>Bacteria</taxon>
        <taxon>Pseudomonadati</taxon>
        <taxon>Pseudomonadota</taxon>
        <taxon>Gammaproteobacteria</taxon>
        <taxon>Oceanospirillales</taxon>
        <taxon>Hahellaceae</taxon>
        <taxon>Hahella</taxon>
    </lineage>
</organism>
<dbReference type="AlphaFoldDB" id="Q2S8M2"/>
<dbReference type="RefSeq" id="WP_011400056.1">
    <property type="nucleotide sequence ID" value="NC_007645.1"/>
</dbReference>
<dbReference type="SMART" id="SM01152">
    <property type="entry name" value="DUF167"/>
    <property type="match status" value="1"/>
</dbReference>
<dbReference type="PANTHER" id="PTHR13420">
    <property type="entry name" value="UPF0235 PROTEIN C15ORF40"/>
    <property type="match status" value="1"/>
</dbReference>
<dbReference type="GO" id="GO:0005737">
    <property type="term" value="C:cytoplasm"/>
    <property type="evidence" value="ECO:0007669"/>
    <property type="project" value="TreeGrafter"/>
</dbReference>
<gene>
    <name evidence="3" type="ordered locus">HCH_06357</name>
</gene>
<evidence type="ECO:0000256" key="1">
    <source>
        <dbReference type="ARBA" id="ARBA00010364"/>
    </source>
</evidence>
<evidence type="ECO:0000313" key="4">
    <source>
        <dbReference type="Proteomes" id="UP000000238"/>
    </source>
</evidence>
<dbReference type="NCBIfam" id="TIGR00251">
    <property type="entry name" value="DUF167 family protein"/>
    <property type="match status" value="1"/>
</dbReference>
<dbReference type="KEGG" id="hch:HCH_06357"/>
<evidence type="ECO:0000313" key="3">
    <source>
        <dbReference type="EMBL" id="ABC33002.1"/>
    </source>
</evidence>
<name>Q2S8M2_HAHCH</name>
<dbReference type="InterPro" id="IPR003746">
    <property type="entry name" value="DUF167"/>
</dbReference>
<dbReference type="Proteomes" id="UP000000238">
    <property type="component" value="Chromosome"/>
</dbReference>
<dbReference type="eggNOG" id="COG1872">
    <property type="taxonomic scope" value="Bacteria"/>
</dbReference>
<proteinExistence type="inferred from homology"/>
<dbReference type="SUPFAM" id="SSF69786">
    <property type="entry name" value="YggU-like"/>
    <property type="match status" value="1"/>
</dbReference>
<comment type="similarity">
    <text evidence="1 2">Belongs to the UPF0235 family.</text>
</comment>
<sequence length="102" mass="11354">MSDPAASRCVSLQDEQTLILQCHLQPGAKKDEIVGTHGDALKIKISAPPIDGRANQQLVRFLAKLCRVKQQDVQILAGESSRQKRIRVQNLTDIPKLLKPYI</sequence>
<dbReference type="HOGENOM" id="CLU_130694_5_0_6"/>
<dbReference type="EMBL" id="CP000155">
    <property type="protein sequence ID" value="ABC33002.1"/>
    <property type="molecule type" value="Genomic_DNA"/>
</dbReference>
<dbReference type="Pfam" id="PF02594">
    <property type="entry name" value="DUF167"/>
    <property type="match status" value="1"/>
</dbReference>
<protein>
    <recommendedName>
        <fullName evidence="2">UPF0235 protein HCH_06357</fullName>
    </recommendedName>
</protein>